<evidence type="ECO:0000256" key="14">
    <source>
        <dbReference type="ARBA" id="ARBA00025494"/>
    </source>
</evidence>
<evidence type="ECO:0000256" key="7">
    <source>
        <dbReference type="ARBA" id="ARBA00022722"/>
    </source>
</evidence>
<evidence type="ECO:0000256" key="9">
    <source>
        <dbReference type="ARBA" id="ARBA00022759"/>
    </source>
</evidence>
<feature type="chain" id="PRO_5012835174" description="Ribonuclease T2-like" evidence="19">
    <location>
        <begin position="29"/>
        <end position="405"/>
    </location>
</feature>
<evidence type="ECO:0000256" key="6">
    <source>
        <dbReference type="ARBA" id="ARBA00022554"/>
    </source>
</evidence>
<dbReference type="EC" id="4.6.1.19" evidence="4"/>
<dbReference type="GO" id="GO:0016787">
    <property type="term" value="F:hydrolase activity"/>
    <property type="evidence" value="ECO:0007669"/>
    <property type="project" value="UniProtKB-KW"/>
</dbReference>
<organism evidence="21 22">
    <name type="scientific">Polytolypa hystricis (strain UAMH7299)</name>
    <dbReference type="NCBI Taxonomy" id="1447883"/>
    <lineage>
        <taxon>Eukaryota</taxon>
        <taxon>Fungi</taxon>
        <taxon>Dikarya</taxon>
        <taxon>Ascomycota</taxon>
        <taxon>Pezizomycotina</taxon>
        <taxon>Eurotiomycetes</taxon>
        <taxon>Eurotiomycetidae</taxon>
        <taxon>Onygenales</taxon>
        <taxon>Onygenales incertae sedis</taxon>
        <taxon>Polytolypa</taxon>
    </lineage>
</organism>
<dbReference type="EMBL" id="PDNA01000044">
    <property type="protein sequence ID" value="PGH19861.1"/>
    <property type="molecule type" value="Genomic_DNA"/>
</dbReference>
<gene>
    <name evidence="21" type="ORF">AJ80_03778</name>
</gene>
<dbReference type="FunFam" id="3.90.730.10:FF:000004">
    <property type="entry name" value="Ribonuclease T2-like"/>
    <property type="match status" value="1"/>
</dbReference>
<evidence type="ECO:0000256" key="2">
    <source>
        <dbReference type="ARBA" id="ARBA00004496"/>
    </source>
</evidence>
<comment type="subcellular location">
    <subcellularLocation>
        <location evidence="2">Cytoplasm</location>
    </subcellularLocation>
    <subcellularLocation>
        <location evidence="1">Vacuole lumen</location>
    </subcellularLocation>
</comment>
<dbReference type="InterPro" id="IPR001568">
    <property type="entry name" value="RNase_T2-like"/>
</dbReference>
<dbReference type="GO" id="GO:0033897">
    <property type="term" value="F:ribonuclease T2 activity"/>
    <property type="evidence" value="ECO:0007669"/>
    <property type="project" value="UniProtKB-EC"/>
</dbReference>
<keyword evidence="5" id="KW-0963">Cytoplasm</keyword>
<feature type="active site" evidence="16">
    <location>
        <position position="138"/>
    </location>
</feature>
<dbReference type="InterPro" id="IPR033697">
    <property type="entry name" value="Ribonuclease_T2_eukaryotic"/>
</dbReference>
<dbReference type="AlphaFoldDB" id="A0A2B7YFP8"/>
<name>A0A2B7YFP8_POLH7</name>
<dbReference type="SUPFAM" id="SSF55895">
    <property type="entry name" value="Ribonuclease Rh-like"/>
    <property type="match status" value="1"/>
</dbReference>
<evidence type="ECO:0000313" key="22">
    <source>
        <dbReference type="Proteomes" id="UP000224634"/>
    </source>
</evidence>
<dbReference type="OrthoDB" id="435754at2759"/>
<dbReference type="GO" id="GO:0005576">
    <property type="term" value="C:extracellular region"/>
    <property type="evidence" value="ECO:0007669"/>
    <property type="project" value="TreeGrafter"/>
</dbReference>
<evidence type="ECO:0000256" key="5">
    <source>
        <dbReference type="ARBA" id="ARBA00022490"/>
    </source>
</evidence>
<evidence type="ECO:0000256" key="1">
    <source>
        <dbReference type="ARBA" id="ARBA00004410"/>
    </source>
</evidence>
<evidence type="ECO:0000256" key="17">
    <source>
        <dbReference type="RuleBase" id="RU004328"/>
    </source>
</evidence>
<keyword evidence="11" id="KW-1015">Disulfide bond</keyword>
<evidence type="ECO:0000256" key="18">
    <source>
        <dbReference type="SAM" id="MobiDB-lite"/>
    </source>
</evidence>
<feature type="region of interest" description="Disordered" evidence="18">
    <location>
        <begin position="257"/>
        <end position="294"/>
    </location>
</feature>
<keyword evidence="9" id="KW-0255">Endonuclease</keyword>
<keyword evidence="13" id="KW-0456">Lyase</keyword>
<evidence type="ECO:0000256" key="13">
    <source>
        <dbReference type="ARBA" id="ARBA00023239"/>
    </source>
</evidence>
<dbReference type="Gene3D" id="3.90.730.10">
    <property type="entry name" value="Ribonuclease T2-like"/>
    <property type="match status" value="1"/>
</dbReference>
<keyword evidence="12" id="KW-0325">Glycoprotein</keyword>
<dbReference type="InterPro" id="IPR036430">
    <property type="entry name" value="RNase_T2-like_sf"/>
</dbReference>
<protein>
    <recommendedName>
        <fullName evidence="15">Ribonuclease T2-like</fullName>
        <ecNumber evidence="4">4.6.1.19</ecNumber>
    </recommendedName>
</protein>
<dbReference type="PROSITE" id="PS00530">
    <property type="entry name" value="RNASE_T2_1"/>
    <property type="match status" value="1"/>
</dbReference>
<dbReference type="InterPro" id="IPR057328">
    <property type="entry name" value="RNaseT2L_C"/>
</dbReference>
<evidence type="ECO:0000256" key="3">
    <source>
        <dbReference type="ARBA" id="ARBA00007469"/>
    </source>
</evidence>
<keyword evidence="8 19" id="KW-0732">Signal</keyword>
<evidence type="ECO:0000259" key="20">
    <source>
        <dbReference type="Pfam" id="PF25488"/>
    </source>
</evidence>
<dbReference type="GO" id="GO:0005775">
    <property type="term" value="C:vacuolar lumen"/>
    <property type="evidence" value="ECO:0007669"/>
    <property type="project" value="UniProtKB-SubCell"/>
</dbReference>
<dbReference type="GO" id="GO:0006401">
    <property type="term" value="P:RNA catabolic process"/>
    <property type="evidence" value="ECO:0007669"/>
    <property type="project" value="TreeGrafter"/>
</dbReference>
<feature type="signal peptide" evidence="19">
    <location>
        <begin position="1"/>
        <end position="28"/>
    </location>
</feature>
<reference evidence="21 22" key="1">
    <citation type="submission" date="2017-10" db="EMBL/GenBank/DDBJ databases">
        <title>Comparative genomics in systemic dimorphic fungi from Ajellomycetaceae.</title>
        <authorList>
            <person name="Munoz J.F."/>
            <person name="Mcewen J.G."/>
            <person name="Clay O.K."/>
            <person name="Cuomo C.A."/>
        </authorList>
    </citation>
    <scope>NUCLEOTIDE SEQUENCE [LARGE SCALE GENOMIC DNA]</scope>
    <source>
        <strain evidence="21 22">UAMH7299</strain>
    </source>
</reference>
<dbReference type="PANTHER" id="PTHR11240">
    <property type="entry name" value="RIBONUCLEASE T2"/>
    <property type="match status" value="1"/>
</dbReference>
<comment type="function">
    <text evidence="14">Rnase which modulates cell survival under stress conditions. Released from the vacuole to the cytoplasm during stress to promote tRNA and rRNA cleavage and to activate separately a downstream pathway that promotes cell death. Involved in cell size, vacuolar morphology and growth at high temperatures and high salt concentration.</text>
</comment>
<dbReference type="InterPro" id="IPR033130">
    <property type="entry name" value="RNase_T2_His_AS_2"/>
</dbReference>
<dbReference type="PANTHER" id="PTHR11240:SF22">
    <property type="entry name" value="RIBONUCLEASE T2"/>
    <property type="match status" value="1"/>
</dbReference>
<feature type="compositionally biased region" description="Low complexity" evidence="18">
    <location>
        <begin position="270"/>
        <end position="283"/>
    </location>
</feature>
<comment type="caution">
    <text evidence="21">The sequence shown here is derived from an EMBL/GenBank/DDBJ whole genome shotgun (WGS) entry which is preliminary data.</text>
</comment>
<evidence type="ECO:0000313" key="21">
    <source>
        <dbReference type="EMBL" id="PGH19861.1"/>
    </source>
</evidence>
<feature type="domain" description="RNase T2-like C-terminal" evidence="20">
    <location>
        <begin position="288"/>
        <end position="403"/>
    </location>
</feature>
<dbReference type="Proteomes" id="UP000224634">
    <property type="component" value="Unassembled WGS sequence"/>
</dbReference>
<dbReference type="PROSITE" id="PS00531">
    <property type="entry name" value="RNASE_T2_2"/>
    <property type="match status" value="1"/>
</dbReference>
<dbReference type="Pfam" id="PF25488">
    <property type="entry name" value="RNaseT2L_C"/>
    <property type="match status" value="1"/>
</dbReference>
<evidence type="ECO:0000256" key="8">
    <source>
        <dbReference type="ARBA" id="ARBA00022729"/>
    </source>
</evidence>
<evidence type="ECO:0000256" key="16">
    <source>
        <dbReference type="PIRSR" id="PIRSR633697-1"/>
    </source>
</evidence>
<dbReference type="CDD" id="cd01061">
    <property type="entry name" value="RNase_T2_euk"/>
    <property type="match status" value="1"/>
</dbReference>
<proteinExistence type="inferred from homology"/>
<dbReference type="GO" id="GO:0003723">
    <property type="term" value="F:RNA binding"/>
    <property type="evidence" value="ECO:0007669"/>
    <property type="project" value="InterPro"/>
</dbReference>
<accession>A0A2B7YFP8</accession>
<evidence type="ECO:0000256" key="15">
    <source>
        <dbReference type="ARBA" id="ARBA00071169"/>
    </source>
</evidence>
<sequence length="405" mass="43944">MLLSIPSTRSMRAISLLYLTSFLVPVLAEPKTCPVNSPLSCSGASGADTCCYNDPGGLILLTQFWDSEPATGPNDSWTIHGLWPDNCDGSWEQYCDKSREYSNMIDIIRTHGQTNLLDYMSTYWKDYQGDDESFWAHEWNKHGTCMSTFETGCYTAYEAQEEVVDYFKKTVELFQGLDTYQILADAGIRPDSSKTYALSELQNAISTTFGRPVTLNCKNSVLNEVWYFYNVRGSALLGEYIPTNPAGSTSTCPSTGIKYLPKGNSPSPPTTTSTSTTPEPTSPGDGDSFSGKGYLQVTTSGSQRGCLISNGKWYTTGTCATYTANKPASGEGFTLTSSKGSCGIVNDAFECGSGVPSGTFTANNGRLSVSSSYEFYADNVPSGTAQLPIYTSRKPTEVTVTWEAL</sequence>
<dbReference type="InterPro" id="IPR018188">
    <property type="entry name" value="RNase_T2_His_AS_1"/>
</dbReference>
<comment type="similarity">
    <text evidence="3 17">Belongs to the RNase T2 family.</text>
</comment>
<keyword evidence="6" id="KW-0926">Vacuole</keyword>
<feature type="active site" evidence="16">
    <location>
        <position position="80"/>
    </location>
</feature>
<evidence type="ECO:0000256" key="11">
    <source>
        <dbReference type="ARBA" id="ARBA00023157"/>
    </source>
</evidence>
<evidence type="ECO:0000256" key="10">
    <source>
        <dbReference type="ARBA" id="ARBA00022801"/>
    </source>
</evidence>
<dbReference type="Pfam" id="PF00445">
    <property type="entry name" value="Ribonuclease_T2"/>
    <property type="match status" value="1"/>
</dbReference>
<evidence type="ECO:0000256" key="19">
    <source>
        <dbReference type="SAM" id="SignalP"/>
    </source>
</evidence>
<feature type="active site" evidence="16">
    <location>
        <position position="142"/>
    </location>
</feature>
<keyword evidence="10" id="KW-0378">Hydrolase</keyword>
<evidence type="ECO:0000256" key="4">
    <source>
        <dbReference type="ARBA" id="ARBA00012571"/>
    </source>
</evidence>
<keyword evidence="7" id="KW-0540">Nuclease</keyword>
<evidence type="ECO:0000256" key="12">
    <source>
        <dbReference type="ARBA" id="ARBA00023180"/>
    </source>
</evidence>
<keyword evidence="22" id="KW-1185">Reference proteome</keyword>